<comment type="caution">
    <text evidence="3">The sequence shown here is derived from an EMBL/GenBank/DDBJ whole genome shotgun (WGS) entry which is preliminary data.</text>
</comment>
<gene>
    <name evidence="3" type="ORF">B0A50_06395</name>
</gene>
<evidence type="ECO:0000313" key="4">
    <source>
        <dbReference type="Proteomes" id="UP000308549"/>
    </source>
</evidence>
<keyword evidence="2" id="KW-0732">Signal</keyword>
<evidence type="ECO:0000256" key="1">
    <source>
        <dbReference type="ARBA" id="ARBA00008858"/>
    </source>
</evidence>
<reference evidence="3 4" key="1">
    <citation type="submission" date="2017-03" db="EMBL/GenBank/DDBJ databases">
        <title>Genomes of endolithic fungi from Antarctica.</title>
        <authorList>
            <person name="Coleine C."/>
            <person name="Masonjones S."/>
            <person name="Stajich J.E."/>
        </authorList>
    </citation>
    <scope>NUCLEOTIDE SEQUENCE [LARGE SCALE GENOMIC DNA]</scope>
    <source>
        <strain evidence="3 4">CCFEE 6315</strain>
    </source>
</reference>
<dbReference type="PANTHER" id="PTHR31571:SF5">
    <property type="entry name" value="ALTERED INHERITANCE OF MITOCHONDRIA PROTEIN 6"/>
    <property type="match status" value="1"/>
</dbReference>
<comment type="similarity">
    <text evidence="1">Belongs to the AIM6 family.</text>
</comment>
<dbReference type="PANTHER" id="PTHR31571">
    <property type="entry name" value="ALTERED INHERITANCE OF MITOCHONDRIA PROTEIN 6"/>
    <property type="match status" value="1"/>
</dbReference>
<dbReference type="Proteomes" id="UP000308549">
    <property type="component" value="Unassembled WGS sequence"/>
</dbReference>
<evidence type="ECO:0000256" key="2">
    <source>
        <dbReference type="SAM" id="SignalP"/>
    </source>
</evidence>
<keyword evidence="4" id="KW-1185">Reference proteome</keyword>
<feature type="chain" id="PRO_5020395917" evidence="2">
    <location>
        <begin position="26"/>
        <end position="329"/>
    </location>
</feature>
<name>A0A4U0TS79_9PEZI</name>
<dbReference type="EMBL" id="NAJL01000042">
    <property type="protein sequence ID" value="TKA24635.1"/>
    <property type="molecule type" value="Genomic_DNA"/>
</dbReference>
<dbReference type="CDD" id="cd08577">
    <property type="entry name" value="PI-PLCc_GDPD_SF_unchar3"/>
    <property type="match status" value="1"/>
</dbReference>
<dbReference type="Gene3D" id="3.20.20.190">
    <property type="entry name" value="Phosphatidylinositol (PI) phosphodiesterase"/>
    <property type="match status" value="1"/>
</dbReference>
<dbReference type="GO" id="GO:0006629">
    <property type="term" value="P:lipid metabolic process"/>
    <property type="evidence" value="ECO:0007669"/>
    <property type="project" value="InterPro"/>
</dbReference>
<dbReference type="InterPro" id="IPR039559">
    <property type="entry name" value="AIM6_PI-PLC-like_dom"/>
</dbReference>
<evidence type="ECO:0000313" key="3">
    <source>
        <dbReference type="EMBL" id="TKA24635.1"/>
    </source>
</evidence>
<proteinExistence type="inferred from homology"/>
<accession>A0A4U0TS79</accession>
<sequence length="329" mass="36197">MPSHSSALTTLLAVTAALFIKATAAHKNPSTMSSAHNHALQNILNTAQSNPLYTYPTDFTQDIQPKPFHSHNDYWRPLPFYTALAAGATSIEADVWLHNSTLYVGHDESSLSPARTLESLYINPLLDVLARQNPTPLIISPGPDQRKNGVFDTAPGQTMNLLIDLKTDGAETWPYVLRALEPLRQANYLTTYKDNTLTSGPITVIGTGNTPLPQVQAANPRDAFYDAKLPLLSTTQSNLDPSVAPLASTSFGRQFGEVRGLTLNATQTQILHEQISVAHSKGMDVRYWDQPEWPVGTRNAMWRLLWDAGVDYLNVDDLEAAAGFWEMEG</sequence>
<dbReference type="OrthoDB" id="4153866at2759"/>
<organism evidence="3 4">
    <name type="scientific">Salinomyces thailandicus</name>
    <dbReference type="NCBI Taxonomy" id="706561"/>
    <lineage>
        <taxon>Eukaryota</taxon>
        <taxon>Fungi</taxon>
        <taxon>Dikarya</taxon>
        <taxon>Ascomycota</taxon>
        <taxon>Pezizomycotina</taxon>
        <taxon>Dothideomycetes</taxon>
        <taxon>Dothideomycetidae</taxon>
        <taxon>Mycosphaerellales</taxon>
        <taxon>Teratosphaeriaceae</taxon>
        <taxon>Salinomyces</taxon>
    </lineage>
</organism>
<dbReference type="GO" id="GO:0008081">
    <property type="term" value="F:phosphoric diester hydrolase activity"/>
    <property type="evidence" value="ECO:0007669"/>
    <property type="project" value="InterPro"/>
</dbReference>
<dbReference type="AlphaFoldDB" id="A0A4U0TS79"/>
<protein>
    <submittedName>
        <fullName evidence="3">Uncharacterized protein</fullName>
    </submittedName>
</protein>
<dbReference type="SUPFAM" id="SSF51695">
    <property type="entry name" value="PLC-like phosphodiesterases"/>
    <property type="match status" value="1"/>
</dbReference>
<feature type="signal peptide" evidence="2">
    <location>
        <begin position="1"/>
        <end position="25"/>
    </location>
</feature>
<dbReference type="InterPro" id="IPR051236">
    <property type="entry name" value="HAT_RTT109-like"/>
</dbReference>
<dbReference type="InterPro" id="IPR017946">
    <property type="entry name" value="PLC-like_Pdiesterase_TIM-brl"/>
</dbReference>